<dbReference type="InterPro" id="IPR000210">
    <property type="entry name" value="BTB/POZ_dom"/>
</dbReference>
<dbReference type="Pfam" id="PF00651">
    <property type="entry name" value="BTB"/>
    <property type="match status" value="1"/>
</dbReference>
<dbReference type="VEuPathDB" id="FungiDB:RhiirA1_502299"/>
<dbReference type="Gene3D" id="3.30.710.10">
    <property type="entry name" value="Potassium Channel Kv1.1, Chain A"/>
    <property type="match status" value="1"/>
</dbReference>
<evidence type="ECO:0000313" key="3">
    <source>
        <dbReference type="Proteomes" id="UP000234323"/>
    </source>
</evidence>
<dbReference type="EMBL" id="LLXI01002841">
    <property type="protein sequence ID" value="PKY58087.1"/>
    <property type="molecule type" value="Genomic_DNA"/>
</dbReference>
<sequence>MEIHIGNYLDSNNYTNWSTSGLLQYLVEKENYTTEDATNIHNAFRCHLEKKSADHNMFKYARNKAERLARTLDLAEVTQFFNLSPQVQEQDQRAQNQEYQWAQRQQDQRIQPQCQFIQTLIHDYSTLYEQKQRCDLKIRVSDTQVFEVHSTILYARSSFFQEVLSTNKVEYEISIPDVSPQCFKTLLNHEIQFKRNCQLSKRNSRIYILISIIEFYYDIEIRTINSTSCKIIYKTESITNEHVSKRIVTTNPSYVLDLKSGRKIKVITYYAAVEELETNYVAQFGDSSNHFSSSCTLLKAKLFIDGKWDHTCKQIQKSTLKARKDGFLR</sequence>
<dbReference type="InterPro" id="IPR011333">
    <property type="entry name" value="SKP1/BTB/POZ_sf"/>
</dbReference>
<keyword evidence="3" id="KW-1185">Reference proteome</keyword>
<dbReference type="VEuPathDB" id="FungiDB:RhiirA1_443888"/>
<evidence type="ECO:0000313" key="2">
    <source>
        <dbReference type="EMBL" id="PKY58087.1"/>
    </source>
</evidence>
<reference evidence="2 3" key="1">
    <citation type="submission" date="2015-10" db="EMBL/GenBank/DDBJ databases">
        <title>Genome analyses suggest a sexual origin of heterokaryosis in a supposedly ancient asexual fungus.</title>
        <authorList>
            <person name="Ropars J."/>
            <person name="Sedzielewska K."/>
            <person name="Noel J."/>
            <person name="Charron P."/>
            <person name="Farinelli L."/>
            <person name="Marton T."/>
            <person name="Kruger M."/>
            <person name="Pelin A."/>
            <person name="Brachmann A."/>
            <person name="Corradi N."/>
        </authorList>
    </citation>
    <scope>NUCLEOTIDE SEQUENCE [LARGE SCALE GENOMIC DNA]</scope>
    <source>
        <strain evidence="2 3">A4</strain>
    </source>
</reference>
<dbReference type="AlphaFoldDB" id="A0A2I1HGS7"/>
<dbReference type="VEuPathDB" id="FungiDB:FUN_022103"/>
<dbReference type="VEuPathDB" id="FungiDB:RhiirFUN_016697"/>
<evidence type="ECO:0000259" key="1">
    <source>
        <dbReference type="PROSITE" id="PS50097"/>
    </source>
</evidence>
<dbReference type="VEuPathDB" id="FungiDB:FUN_022104"/>
<name>A0A2I1HGS7_9GLOM</name>
<proteinExistence type="predicted"/>
<gene>
    <name evidence="2" type="ORF">RhiirA4_479702</name>
</gene>
<dbReference type="VEuPathDB" id="FungiDB:RhiirFUN_023448"/>
<dbReference type="SMART" id="SM00225">
    <property type="entry name" value="BTB"/>
    <property type="match status" value="1"/>
</dbReference>
<dbReference type="CDD" id="cd18186">
    <property type="entry name" value="BTB_POZ_ZBTB_KLHL-like"/>
    <property type="match status" value="1"/>
</dbReference>
<protein>
    <recommendedName>
        <fullName evidence="1">BTB domain-containing protein</fullName>
    </recommendedName>
</protein>
<comment type="caution">
    <text evidence="2">The sequence shown here is derived from an EMBL/GenBank/DDBJ whole genome shotgun (WGS) entry which is preliminary data.</text>
</comment>
<feature type="domain" description="BTB" evidence="1">
    <location>
        <begin position="134"/>
        <end position="188"/>
    </location>
</feature>
<dbReference type="VEuPathDB" id="FungiDB:RhiirA1_459615"/>
<dbReference type="PROSITE" id="PS50097">
    <property type="entry name" value="BTB"/>
    <property type="match status" value="1"/>
</dbReference>
<dbReference type="PANTHER" id="PTHR24413">
    <property type="entry name" value="SPECKLE-TYPE POZ PROTEIN"/>
    <property type="match status" value="1"/>
</dbReference>
<dbReference type="SUPFAM" id="SSF54695">
    <property type="entry name" value="POZ domain"/>
    <property type="match status" value="1"/>
</dbReference>
<accession>A0A2I1HGS7</accession>
<dbReference type="Proteomes" id="UP000234323">
    <property type="component" value="Unassembled WGS sequence"/>
</dbReference>
<organism evidence="2 3">
    <name type="scientific">Rhizophagus irregularis</name>
    <dbReference type="NCBI Taxonomy" id="588596"/>
    <lineage>
        <taxon>Eukaryota</taxon>
        <taxon>Fungi</taxon>
        <taxon>Fungi incertae sedis</taxon>
        <taxon>Mucoromycota</taxon>
        <taxon>Glomeromycotina</taxon>
        <taxon>Glomeromycetes</taxon>
        <taxon>Glomerales</taxon>
        <taxon>Glomeraceae</taxon>
        <taxon>Rhizophagus</taxon>
    </lineage>
</organism>